<organism evidence="4 5">
    <name type="scientific">Batillaria attramentaria</name>
    <dbReference type="NCBI Taxonomy" id="370345"/>
    <lineage>
        <taxon>Eukaryota</taxon>
        <taxon>Metazoa</taxon>
        <taxon>Spiralia</taxon>
        <taxon>Lophotrochozoa</taxon>
        <taxon>Mollusca</taxon>
        <taxon>Gastropoda</taxon>
        <taxon>Caenogastropoda</taxon>
        <taxon>Sorbeoconcha</taxon>
        <taxon>Cerithioidea</taxon>
        <taxon>Batillariidae</taxon>
        <taxon>Batillaria</taxon>
    </lineage>
</organism>
<dbReference type="InterPro" id="IPR056737">
    <property type="entry name" value="Beta-prop_ATRN-MKLN-like"/>
</dbReference>
<dbReference type="EMBL" id="JACVVK020000391">
    <property type="protein sequence ID" value="KAK7475902.1"/>
    <property type="molecule type" value="Genomic_DNA"/>
</dbReference>
<sequence>MLPVVQENTYLSDAFTEKPRDVKALTAEWEPLAPVGPSVAFHAACIIRGAMYVHGGVEQKDGKQPSNALHKLDLSTGMWSRIQTSGSPALSHHCALAIDDRYMLLVGGWNGRLRVPDVFAYDAQENQWLPIATAGFLEGAGLSSHTASLFSSGEILVIGREGSLRTQRRHGSAFLLSGNVQSGKFKYSEYSHEVSSRSGHSATFLGSKLYIIGGRSDNLLEVCEIVAGGFSPHPSGKCSIMGTLAEASKSGRLKVLTKMPCGRKSHTTISGSGVLLVYGGETFDGRSREPVGEMILIAFTPGPQFYTLGVSRLGRAGHVVCVTDNEIIMHGGLGSRSHVYGDAYKLVLHS</sequence>
<evidence type="ECO:0000256" key="1">
    <source>
        <dbReference type="ARBA" id="ARBA00022441"/>
    </source>
</evidence>
<dbReference type="SUPFAM" id="SSF50965">
    <property type="entry name" value="Galactose oxidase, central domain"/>
    <property type="match status" value="1"/>
</dbReference>
<dbReference type="PANTHER" id="PTHR47196">
    <property type="entry name" value="KELCH DOMAIN-CONTAINING PROTEIN 9"/>
    <property type="match status" value="1"/>
</dbReference>
<dbReference type="PANTHER" id="PTHR47196:SF1">
    <property type="entry name" value="KELCH DOMAIN-CONTAINING PROTEIN 9"/>
    <property type="match status" value="1"/>
</dbReference>
<proteinExistence type="predicted"/>
<reference evidence="4 5" key="1">
    <citation type="journal article" date="2023" name="Sci. Data">
        <title>Genome assembly of the Korean intertidal mud-creeper Batillaria attramentaria.</title>
        <authorList>
            <person name="Patra A.K."/>
            <person name="Ho P.T."/>
            <person name="Jun S."/>
            <person name="Lee S.J."/>
            <person name="Kim Y."/>
            <person name="Won Y.J."/>
        </authorList>
    </citation>
    <scope>NUCLEOTIDE SEQUENCE [LARGE SCALE GENOMIC DNA]</scope>
    <source>
        <strain evidence="4">Wonlab-2016</strain>
    </source>
</reference>
<evidence type="ECO:0000256" key="2">
    <source>
        <dbReference type="ARBA" id="ARBA00022737"/>
    </source>
</evidence>
<keyword evidence="1" id="KW-0880">Kelch repeat</keyword>
<accession>A0ABD0JLS2</accession>
<keyword evidence="5" id="KW-1185">Reference proteome</keyword>
<gene>
    <name evidence="4" type="ORF">BaRGS_00032870</name>
</gene>
<dbReference type="Pfam" id="PF24981">
    <property type="entry name" value="Beta-prop_ATRN-LZTR1"/>
    <property type="match status" value="1"/>
</dbReference>
<evidence type="ECO:0000313" key="4">
    <source>
        <dbReference type="EMBL" id="KAK7475902.1"/>
    </source>
</evidence>
<name>A0ABD0JLS2_9CAEN</name>
<feature type="domain" description="Attractin/MKLN-like beta-propeller" evidence="3">
    <location>
        <begin position="38"/>
        <end position="218"/>
    </location>
</feature>
<evidence type="ECO:0000259" key="3">
    <source>
        <dbReference type="Pfam" id="PF24981"/>
    </source>
</evidence>
<dbReference type="InterPro" id="IPR011043">
    <property type="entry name" value="Gal_Oxase/kelch_b-propeller"/>
</dbReference>
<evidence type="ECO:0000313" key="5">
    <source>
        <dbReference type="Proteomes" id="UP001519460"/>
    </source>
</evidence>
<keyword evidence="2" id="KW-0677">Repeat</keyword>
<dbReference type="AlphaFoldDB" id="A0ABD0JLS2"/>
<comment type="caution">
    <text evidence="4">The sequence shown here is derived from an EMBL/GenBank/DDBJ whole genome shotgun (WGS) entry which is preliminary data.</text>
</comment>
<dbReference type="Proteomes" id="UP001519460">
    <property type="component" value="Unassembled WGS sequence"/>
</dbReference>
<dbReference type="InterPro" id="IPR042941">
    <property type="entry name" value="KLDC9"/>
</dbReference>
<protein>
    <recommendedName>
        <fullName evidence="3">Attractin/MKLN-like beta-propeller domain-containing protein</fullName>
    </recommendedName>
</protein>
<dbReference type="InterPro" id="IPR015915">
    <property type="entry name" value="Kelch-typ_b-propeller"/>
</dbReference>
<dbReference type="Gene3D" id="2.120.10.80">
    <property type="entry name" value="Kelch-type beta propeller"/>
    <property type="match status" value="2"/>
</dbReference>